<sequence length="563" mass="63182">MEGANLETPLLLGAVCQSVDSAYDSAAHSEVYITISEEPIHTKLLVTSHKKDGDVAEEPTDGDDVVTSPQMQQAISMFENLPSLERPSSVDPFKNKTPVISGLYEWLKTMLCLPVLVLRLILMTLVMLVGLVGTKAALAGWRKQQAALPRWRRSLMGVTRLCARGVLFCFGFHWIKRTGQPARREIAPIVVSNHVCFMDPIFYFFELFPSIVSSNSHESIPLVGTVIQAMQVIPVDRLSPDSRKNAAIEIIRKASCHDFPPVLLFPEGTTTNGRALISFKLGAFVPGLPVQPVVIRYPFVHFDPSWGDISLMNLLFRMLTQVHNFMEVEYLPVMYPSLREQSNPPEFAERVRFEMAKVLNVPETEHTHGDLMLSVKAQQLKMSASAAMMVEMGRVEKLLQLSTKEVKEYLDKFAAMDPTHSGRVSMEQFMESCDLQNCWFSKKIFHLFDKSTPGSINFQEFVAVSASISKHKDFAKYVRSAFDACDLGKKGYMSHQELEQCLRLSMPTISSHKVKQWSSKLDSCGGKGISWESFAVFLEHNPELLAIFMLATFHQSSQPPLSP</sequence>
<dbReference type="SMART" id="SM00563">
    <property type="entry name" value="PlsC"/>
    <property type="match status" value="1"/>
</dbReference>
<evidence type="ECO:0000256" key="11">
    <source>
        <dbReference type="ARBA" id="ARBA00023264"/>
    </source>
</evidence>
<comment type="similarity">
    <text evidence="3">Belongs to the 1-acyl-sn-glycerol-3-phosphate acyltransferase family.</text>
</comment>
<proteinExistence type="inferred from homology"/>
<comment type="subcellular location">
    <subcellularLocation>
        <location evidence="1">Membrane</location>
    </subcellularLocation>
</comment>
<evidence type="ECO:0000313" key="16">
    <source>
        <dbReference type="Proteomes" id="UP001497512"/>
    </source>
</evidence>
<keyword evidence="8" id="KW-0443">Lipid metabolism</keyword>
<feature type="transmembrane region" description="Helical" evidence="13">
    <location>
        <begin position="113"/>
        <end position="134"/>
    </location>
</feature>
<evidence type="ECO:0000256" key="1">
    <source>
        <dbReference type="ARBA" id="ARBA00004370"/>
    </source>
</evidence>
<dbReference type="Gene3D" id="1.10.238.10">
    <property type="entry name" value="EF-hand"/>
    <property type="match status" value="1"/>
</dbReference>
<evidence type="ECO:0000256" key="13">
    <source>
        <dbReference type="SAM" id="Phobius"/>
    </source>
</evidence>
<evidence type="ECO:0000256" key="9">
    <source>
        <dbReference type="ARBA" id="ARBA00023136"/>
    </source>
</evidence>
<evidence type="ECO:0000256" key="10">
    <source>
        <dbReference type="ARBA" id="ARBA00023209"/>
    </source>
</evidence>
<keyword evidence="11" id="KW-1208">Phospholipid metabolism</keyword>
<accession>A0ABP0U5K6</accession>
<dbReference type="InterPro" id="IPR002123">
    <property type="entry name" value="Plipid/glycerol_acylTrfase"/>
</dbReference>
<dbReference type="Pfam" id="PF01553">
    <property type="entry name" value="Acyltransferase"/>
    <property type="match status" value="1"/>
</dbReference>
<keyword evidence="12" id="KW-0012">Acyltransferase</keyword>
<evidence type="ECO:0000256" key="5">
    <source>
        <dbReference type="ARBA" id="ARBA00022679"/>
    </source>
</evidence>
<organism evidence="15 16">
    <name type="scientific">Sphagnum troendelagicum</name>
    <dbReference type="NCBI Taxonomy" id="128251"/>
    <lineage>
        <taxon>Eukaryota</taxon>
        <taxon>Viridiplantae</taxon>
        <taxon>Streptophyta</taxon>
        <taxon>Embryophyta</taxon>
        <taxon>Bryophyta</taxon>
        <taxon>Sphagnophytina</taxon>
        <taxon>Sphagnopsida</taxon>
        <taxon>Sphagnales</taxon>
        <taxon>Sphagnaceae</taxon>
        <taxon>Sphagnum</taxon>
    </lineage>
</organism>
<dbReference type="PANTHER" id="PTHR23063">
    <property type="entry name" value="PHOSPHOLIPID ACYLTRANSFERASE"/>
    <property type="match status" value="1"/>
</dbReference>
<dbReference type="InterPro" id="IPR002048">
    <property type="entry name" value="EF_hand_dom"/>
</dbReference>
<dbReference type="CDD" id="cd07991">
    <property type="entry name" value="LPLAT_LPCAT1-like"/>
    <property type="match status" value="1"/>
</dbReference>
<feature type="domain" description="EF-hand" evidence="14">
    <location>
        <begin position="473"/>
        <end position="508"/>
    </location>
</feature>
<keyword evidence="5" id="KW-0808">Transferase</keyword>
<dbReference type="InterPro" id="IPR045252">
    <property type="entry name" value="LPCAT1-like"/>
</dbReference>
<reference evidence="15" key="1">
    <citation type="submission" date="2024-02" db="EMBL/GenBank/DDBJ databases">
        <authorList>
            <consortium name="ELIXIR-Norway"/>
            <consortium name="Elixir Norway"/>
        </authorList>
    </citation>
    <scope>NUCLEOTIDE SEQUENCE</scope>
</reference>
<dbReference type="Proteomes" id="UP001497512">
    <property type="component" value="Chromosome 18"/>
</dbReference>
<keyword evidence="9 13" id="KW-0472">Membrane</keyword>
<comment type="pathway">
    <text evidence="2">Lipid metabolism; phospholipid metabolism.</text>
</comment>
<keyword evidence="10" id="KW-0594">Phospholipid biosynthesis</keyword>
<gene>
    <name evidence="15" type="ORF">CSSPTR1EN2_LOCUS10397</name>
</gene>
<evidence type="ECO:0000256" key="12">
    <source>
        <dbReference type="ARBA" id="ARBA00023315"/>
    </source>
</evidence>
<dbReference type="EMBL" id="OZ019910">
    <property type="protein sequence ID" value="CAK9210913.1"/>
    <property type="molecule type" value="Genomic_DNA"/>
</dbReference>
<keyword evidence="16" id="KW-1185">Reference proteome</keyword>
<dbReference type="InterPro" id="IPR011992">
    <property type="entry name" value="EF-hand-dom_pair"/>
</dbReference>
<evidence type="ECO:0000256" key="4">
    <source>
        <dbReference type="ARBA" id="ARBA00022516"/>
    </source>
</evidence>
<evidence type="ECO:0000313" key="15">
    <source>
        <dbReference type="EMBL" id="CAK9210913.1"/>
    </source>
</evidence>
<evidence type="ECO:0000256" key="3">
    <source>
        <dbReference type="ARBA" id="ARBA00008655"/>
    </source>
</evidence>
<keyword evidence="4" id="KW-0444">Lipid biosynthesis</keyword>
<evidence type="ECO:0000256" key="8">
    <source>
        <dbReference type="ARBA" id="ARBA00023098"/>
    </source>
</evidence>
<evidence type="ECO:0000256" key="2">
    <source>
        <dbReference type="ARBA" id="ARBA00005074"/>
    </source>
</evidence>
<protein>
    <recommendedName>
        <fullName evidence="14">EF-hand domain-containing protein</fullName>
    </recommendedName>
</protein>
<keyword evidence="7 13" id="KW-1133">Transmembrane helix</keyword>
<evidence type="ECO:0000256" key="7">
    <source>
        <dbReference type="ARBA" id="ARBA00022989"/>
    </source>
</evidence>
<dbReference type="SUPFAM" id="SSF69593">
    <property type="entry name" value="Glycerol-3-phosphate (1)-acyltransferase"/>
    <property type="match status" value="1"/>
</dbReference>
<dbReference type="SUPFAM" id="SSF47473">
    <property type="entry name" value="EF-hand"/>
    <property type="match status" value="1"/>
</dbReference>
<name>A0ABP0U5K6_9BRYO</name>
<dbReference type="PROSITE" id="PS50222">
    <property type="entry name" value="EF_HAND_2"/>
    <property type="match status" value="1"/>
</dbReference>
<evidence type="ECO:0000259" key="14">
    <source>
        <dbReference type="PROSITE" id="PS50222"/>
    </source>
</evidence>
<dbReference type="PANTHER" id="PTHR23063:SF52">
    <property type="entry name" value="LYSOPHOSPHATIDYLCHOLINE ACYLTRANSFERASE"/>
    <property type="match status" value="1"/>
</dbReference>
<feature type="transmembrane region" description="Helical" evidence="13">
    <location>
        <begin position="155"/>
        <end position="175"/>
    </location>
</feature>
<keyword evidence="6 13" id="KW-0812">Transmembrane</keyword>
<evidence type="ECO:0000256" key="6">
    <source>
        <dbReference type="ARBA" id="ARBA00022692"/>
    </source>
</evidence>